<dbReference type="GO" id="GO:0033619">
    <property type="term" value="P:membrane protein proteolysis"/>
    <property type="evidence" value="ECO:0007669"/>
    <property type="project" value="TreeGrafter"/>
</dbReference>
<dbReference type="GO" id="GO:0098554">
    <property type="term" value="C:cytoplasmic side of endoplasmic reticulum membrane"/>
    <property type="evidence" value="ECO:0007669"/>
    <property type="project" value="TreeGrafter"/>
</dbReference>
<evidence type="ECO:0000256" key="9">
    <source>
        <dbReference type="ARBA" id="ARBA00023136"/>
    </source>
</evidence>
<keyword evidence="7" id="KW-0378">Hydrolase</keyword>
<feature type="transmembrane region" description="Helical" evidence="11">
    <location>
        <begin position="329"/>
        <end position="357"/>
    </location>
</feature>
<dbReference type="FunFam" id="3.50.30.30:FF:000007">
    <property type="entry name" value="Signal peptide peptidase-like 3"/>
    <property type="match status" value="1"/>
</dbReference>
<dbReference type="Gene3D" id="3.50.30.30">
    <property type="match status" value="1"/>
</dbReference>
<dbReference type="SMART" id="SM00730">
    <property type="entry name" value="PSN"/>
    <property type="match status" value="1"/>
</dbReference>
<evidence type="ECO:0000313" key="15">
    <source>
        <dbReference type="Proteomes" id="UP000822688"/>
    </source>
</evidence>
<name>A0A8T0GFQ8_CERPU</name>
<evidence type="ECO:0000256" key="7">
    <source>
        <dbReference type="ARBA" id="ARBA00022801"/>
    </source>
</evidence>
<comment type="similarity">
    <text evidence="3">Belongs to the peptidase A22B family.</text>
</comment>
<dbReference type="Pfam" id="PF04258">
    <property type="entry name" value="Peptidase_A22B"/>
    <property type="match status" value="1"/>
</dbReference>
<keyword evidence="15" id="KW-1185">Reference proteome</keyword>
<dbReference type="Pfam" id="PF02225">
    <property type="entry name" value="PA"/>
    <property type="match status" value="1"/>
</dbReference>
<dbReference type="GO" id="GO:0042500">
    <property type="term" value="F:aspartic endopeptidase activity, intramembrane cleaving"/>
    <property type="evidence" value="ECO:0007669"/>
    <property type="project" value="InterPro"/>
</dbReference>
<feature type="transmembrane region" description="Helical" evidence="11">
    <location>
        <begin position="294"/>
        <end position="317"/>
    </location>
</feature>
<evidence type="ECO:0000256" key="4">
    <source>
        <dbReference type="ARBA" id="ARBA00022692"/>
    </source>
</evidence>
<evidence type="ECO:0000256" key="6">
    <source>
        <dbReference type="ARBA" id="ARBA00022753"/>
    </source>
</evidence>
<dbReference type="PANTHER" id="PTHR12174">
    <property type="entry name" value="SIGNAL PEPTIDE PEPTIDASE"/>
    <property type="match status" value="1"/>
</dbReference>
<dbReference type="InterPro" id="IPR006639">
    <property type="entry name" value="Preselin/SPP"/>
</dbReference>
<dbReference type="GO" id="GO:0010008">
    <property type="term" value="C:endosome membrane"/>
    <property type="evidence" value="ECO:0007669"/>
    <property type="project" value="UniProtKB-SubCell"/>
</dbReference>
<dbReference type="GO" id="GO:0098553">
    <property type="term" value="C:lumenal side of endoplasmic reticulum membrane"/>
    <property type="evidence" value="ECO:0007669"/>
    <property type="project" value="TreeGrafter"/>
</dbReference>
<evidence type="ECO:0000256" key="8">
    <source>
        <dbReference type="ARBA" id="ARBA00022989"/>
    </source>
</evidence>
<comment type="caution">
    <text evidence="14">The sequence shown here is derived from an EMBL/GenBank/DDBJ whole genome shotgun (WGS) entry which is preliminary data.</text>
</comment>
<evidence type="ECO:0000256" key="11">
    <source>
        <dbReference type="SAM" id="Phobius"/>
    </source>
</evidence>
<feature type="transmembrane region" description="Helical" evidence="11">
    <location>
        <begin position="390"/>
        <end position="413"/>
    </location>
</feature>
<dbReference type="InterPro" id="IPR003137">
    <property type="entry name" value="PA_domain"/>
</dbReference>
<feature type="transmembrane region" description="Helical" evidence="11">
    <location>
        <begin position="445"/>
        <end position="469"/>
    </location>
</feature>
<feature type="transmembrane region" description="Helical" evidence="11">
    <location>
        <begin position="212"/>
        <end position="233"/>
    </location>
</feature>
<dbReference type="AlphaFoldDB" id="A0A8T0GFQ8"/>
<evidence type="ECO:0000256" key="2">
    <source>
        <dbReference type="ARBA" id="ARBA00004337"/>
    </source>
</evidence>
<feature type="signal peptide" evidence="12">
    <location>
        <begin position="1"/>
        <end position="39"/>
    </location>
</feature>
<protein>
    <recommendedName>
        <fullName evidence="13">PA domain-containing protein</fullName>
    </recommendedName>
</protein>
<dbReference type="InterPro" id="IPR007369">
    <property type="entry name" value="Peptidase_A22B_SPP"/>
</dbReference>
<dbReference type="InterPro" id="IPR046450">
    <property type="entry name" value="PA_dom_sf"/>
</dbReference>
<dbReference type="OrthoDB" id="29661at2759"/>
<feature type="transmembrane region" description="Helical" evidence="11">
    <location>
        <begin position="481"/>
        <end position="504"/>
    </location>
</feature>
<feature type="domain" description="PA" evidence="13">
    <location>
        <begin position="107"/>
        <end position="185"/>
    </location>
</feature>
<feature type="transmembrane region" description="Helical" evidence="11">
    <location>
        <begin position="510"/>
        <end position="528"/>
    </location>
</feature>
<comment type="function">
    <text evidence="1">Intramembrane-cleaving aspartic protease (I-CLiP) that cleaves type II membrane signal peptides in the hydrophobic plane of the membrane.</text>
</comment>
<feature type="chain" id="PRO_5035856520" description="PA domain-containing protein" evidence="12">
    <location>
        <begin position="40"/>
        <end position="560"/>
    </location>
</feature>
<evidence type="ECO:0000256" key="3">
    <source>
        <dbReference type="ARBA" id="ARBA00006859"/>
    </source>
</evidence>
<dbReference type="PANTHER" id="PTHR12174:SF75">
    <property type="entry name" value="SIGNAL PEPTIDE PEPTIDASE-LIKE 2"/>
    <property type="match status" value="1"/>
</dbReference>
<evidence type="ECO:0000256" key="1">
    <source>
        <dbReference type="ARBA" id="ARBA00003012"/>
    </source>
</evidence>
<dbReference type="GO" id="GO:0005765">
    <property type="term" value="C:lysosomal membrane"/>
    <property type="evidence" value="ECO:0007669"/>
    <property type="project" value="TreeGrafter"/>
</dbReference>
<evidence type="ECO:0000256" key="10">
    <source>
        <dbReference type="ARBA" id="ARBA00023180"/>
    </source>
</evidence>
<keyword evidence="10" id="KW-0325">Glycoprotein</keyword>
<keyword evidence="9 11" id="KW-0472">Membrane</keyword>
<evidence type="ECO:0000256" key="5">
    <source>
        <dbReference type="ARBA" id="ARBA00022729"/>
    </source>
</evidence>
<sequence length="560" mass="62095">MQRSTMAFMERHGGGGSLVWTHVLVVVLVVLVAARPCAGRGNRDIIHDDTETPKQPGCENSFVLAKVRTWMDGVEATELVGVSARFGETIKHQALEINALMLAVPSPANSCDASVLPLTGRAALVRRGECTFTKKARMVQAAGAKALIVINDKEDLYKMVCEENGTFLDINIPSVMLPQSAGDTLEAGLLRDETVKILMYSPKRPVVDISEIFLWLMAVGTVLGASFWSAWTAKEAAQEHYRNIKEGGDPYHYDTEHDTNKDVVDINVVSACLFMVLASVFLLVLYYFMSQWFLILLVILFCIGGFEGLQTCMVSLLSRWFPQAAGTYFSVPFLGSVSFLSLTVAPFALLFSVLWGIYRNLSFAWIGQDVLGISLILSVLQIVRIPNIKVSAVLLSAAFVYDIFWVFISPLIFAESVMIVVARGDKSNGEGIPMLLKVPRLYDPWGGYSIIGFGDILLPGLLVSFCLRYDWVAKKSLFNGYFLWTSVGYGLGLFWTYVALNLMVGSGQPALLYIVPCTLGTVLFLGWWRGELKSLWTKGEQISPLENYMDSTRIHDRPHR</sequence>
<gene>
    <name evidence="14" type="ORF">KC19_10G006200</name>
</gene>
<proteinExistence type="inferred from homology"/>
<dbReference type="SUPFAM" id="SSF52025">
    <property type="entry name" value="PA domain"/>
    <property type="match status" value="1"/>
</dbReference>
<keyword evidence="8 11" id="KW-1133">Transmembrane helix</keyword>
<evidence type="ECO:0000313" key="14">
    <source>
        <dbReference type="EMBL" id="KAG0558121.1"/>
    </source>
</evidence>
<evidence type="ECO:0000259" key="13">
    <source>
        <dbReference type="Pfam" id="PF02225"/>
    </source>
</evidence>
<keyword evidence="5 12" id="KW-0732">Signal</keyword>
<accession>A0A8T0GFQ8</accession>
<feature type="transmembrane region" description="Helical" evidence="11">
    <location>
        <begin position="363"/>
        <end position="383"/>
    </location>
</feature>
<keyword evidence="6" id="KW-0967">Endosome</keyword>
<dbReference type="EMBL" id="CM026431">
    <property type="protein sequence ID" value="KAG0558121.1"/>
    <property type="molecule type" value="Genomic_DNA"/>
</dbReference>
<feature type="transmembrane region" description="Helical" evidence="11">
    <location>
        <begin position="266"/>
        <end position="288"/>
    </location>
</feature>
<dbReference type="GO" id="GO:0030660">
    <property type="term" value="C:Golgi-associated vesicle membrane"/>
    <property type="evidence" value="ECO:0007669"/>
    <property type="project" value="TreeGrafter"/>
</dbReference>
<keyword evidence="4 11" id="KW-0812">Transmembrane</keyword>
<dbReference type="Proteomes" id="UP000822688">
    <property type="component" value="Chromosome 10"/>
</dbReference>
<reference evidence="14" key="1">
    <citation type="submission" date="2020-06" db="EMBL/GenBank/DDBJ databases">
        <title>WGS assembly of Ceratodon purpureus strain R40.</title>
        <authorList>
            <person name="Carey S.B."/>
            <person name="Jenkins J."/>
            <person name="Shu S."/>
            <person name="Lovell J.T."/>
            <person name="Sreedasyam A."/>
            <person name="Maumus F."/>
            <person name="Tiley G.P."/>
            <person name="Fernandez-Pozo N."/>
            <person name="Barry K."/>
            <person name="Chen C."/>
            <person name="Wang M."/>
            <person name="Lipzen A."/>
            <person name="Daum C."/>
            <person name="Saski C.A."/>
            <person name="Payton A.C."/>
            <person name="Mcbreen J.C."/>
            <person name="Conrad R.E."/>
            <person name="Kollar L.M."/>
            <person name="Olsson S."/>
            <person name="Huttunen S."/>
            <person name="Landis J.B."/>
            <person name="Wickett N.J."/>
            <person name="Johnson M.G."/>
            <person name="Rensing S.A."/>
            <person name="Grimwood J."/>
            <person name="Schmutz J."/>
            <person name="Mcdaniel S.F."/>
        </authorList>
    </citation>
    <scope>NUCLEOTIDE SEQUENCE</scope>
    <source>
        <strain evidence="14">R40</strain>
    </source>
</reference>
<evidence type="ECO:0000256" key="12">
    <source>
        <dbReference type="SAM" id="SignalP"/>
    </source>
</evidence>
<organism evidence="14 15">
    <name type="scientific">Ceratodon purpureus</name>
    <name type="common">Fire moss</name>
    <name type="synonym">Dicranum purpureum</name>
    <dbReference type="NCBI Taxonomy" id="3225"/>
    <lineage>
        <taxon>Eukaryota</taxon>
        <taxon>Viridiplantae</taxon>
        <taxon>Streptophyta</taxon>
        <taxon>Embryophyta</taxon>
        <taxon>Bryophyta</taxon>
        <taxon>Bryophytina</taxon>
        <taxon>Bryopsida</taxon>
        <taxon>Dicranidae</taxon>
        <taxon>Pseudoditrichales</taxon>
        <taxon>Ditrichaceae</taxon>
        <taxon>Ceratodon</taxon>
    </lineage>
</organism>
<comment type="subcellular location">
    <subcellularLocation>
        <location evidence="2">Endosome membrane</location>
        <topology evidence="2">Multi-pass membrane protein</topology>
    </subcellularLocation>
</comment>